<protein>
    <submittedName>
        <fullName evidence="2">Uncharacterized protein</fullName>
    </submittedName>
</protein>
<accession>A0AAV5QZ60</accession>
<name>A0AAV5QZ60_PICKL</name>
<evidence type="ECO:0000313" key="2">
    <source>
        <dbReference type="EMBL" id="GMM43699.1"/>
    </source>
</evidence>
<proteinExistence type="predicted"/>
<gene>
    <name evidence="2" type="ORF">DAPK24_002740</name>
</gene>
<feature type="transmembrane region" description="Helical" evidence="1">
    <location>
        <begin position="183"/>
        <end position="199"/>
    </location>
</feature>
<keyword evidence="1" id="KW-0472">Membrane</keyword>
<keyword evidence="1" id="KW-1133">Transmembrane helix</keyword>
<organism evidence="2 3">
    <name type="scientific">Pichia kluyveri</name>
    <name type="common">Yeast</name>
    <dbReference type="NCBI Taxonomy" id="36015"/>
    <lineage>
        <taxon>Eukaryota</taxon>
        <taxon>Fungi</taxon>
        <taxon>Dikarya</taxon>
        <taxon>Ascomycota</taxon>
        <taxon>Saccharomycotina</taxon>
        <taxon>Pichiomycetes</taxon>
        <taxon>Pichiales</taxon>
        <taxon>Pichiaceae</taxon>
        <taxon>Pichia</taxon>
    </lineage>
</organism>
<keyword evidence="1" id="KW-0812">Transmembrane</keyword>
<comment type="caution">
    <text evidence="2">The sequence shown here is derived from an EMBL/GenBank/DDBJ whole genome shotgun (WGS) entry which is preliminary data.</text>
</comment>
<sequence length="249" mass="28660">MLLLAYSPIVYYKSLSNHIGLEEDGSISNKGILQKIIGFVPNLMYNISTIILRSLMFFTKQLGFNFGIEKSNLNIKAFSAVMTYLFITFRKMIALLIAFYITLEDDDSTHTKGFTIFAIFTFMQMKFINDLTIKKFNHNNVSNDSLKNAFVKLYSVVTLSKITNDRSKSKIGRNLVELIRSRLFRVFIIFALFFVYYTFSSILETPDDDLIWRLNVKSLLILDSLFVTSLSAEMLDLSLSFKLKNNSIV</sequence>
<keyword evidence="3" id="KW-1185">Reference proteome</keyword>
<feature type="transmembrane region" description="Helical" evidence="1">
    <location>
        <begin position="36"/>
        <end position="56"/>
    </location>
</feature>
<evidence type="ECO:0000256" key="1">
    <source>
        <dbReference type="SAM" id="Phobius"/>
    </source>
</evidence>
<feature type="transmembrane region" description="Helical" evidence="1">
    <location>
        <begin position="77"/>
        <end position="101"/>
    </location>
</feature>
<dbReference type="EMBL" id="BTGB01000001">
    <property type="protein sequence ID" value="GMM43699.1"/>
    <property type="molecule type" value="Genomic_DNA"/>
</dbReference>
<dbReference type="AlphaFoldDB" id="A0AAV5QZ60"/>
<reference evidence="2 3" key="1">
    <citation type="journal article" date="2023" name="Elife">
        <title>Identification of key yeast species and microbe-microbe interactions impacting larval growth of Drosophila in the wild.</title>
        <authorList>
            <person name="Mure A."/>
            <person name="Sugiura Y."/>
            <person name="Maeda R."/>
            <person name="Honda K."/>
            <person name="Sakurai N."/>
            <person name="Takahashi Y."/>
            <person name="Watada M."/>
            <person name="Katoh T."/>
            <person name="Gotoh A."/>
            <person name="Gotoh Y."/>
            <person name="Taniguchi I."/>
            <person name="Nakamura K."/>
            <person name="Hayashi T."/>
            <person name="Katayama T."/>
            <person name="Uemura T."/>
            <person name="Hattori Y."/>
        </authorList>
    </citation>
    <scope>NUCLEOTIDE SEQUENCE [LARGE SCALE GENOMIC DNA]</scope>
    <source>
        <strain evidence="2 3">PK-24</strain>
    </source>
</reference>
<feature type="transmembrane region" description="Helical" evidence="1">
    <location>
        <begin position="113"/>
        <end position="129"/>
    </location>
</feature>
<dbReference type="Proteomes" id="UP001378960">
    <property type="component" value="Unassembled WGS sequence"/>
</dbReference>
<evidence type="ECO:0000313" key="3">
    <source>
        <dbReference type="Proteomes" id="UP001378960"/>
    </source>
</evidence>